<protein>
    <submittedName>
        <fullName evidence="2">AhpA/YtjB family protein</fullName>
    </submittedName>
</protein>
<organism evidence="2 3">
    <name type="scientific">Halopseudomonas sabulinigri</name>
    <dbReference type="NCBI Taxonomy" id="472181"/>
    <lineage>
        <taxon>Bacteria</taxon>
        <taxon>Pseudomonadati</taxon>
        <taxon>Pseudomonadota</taxon>
        <taxon>Gammaproteobacteria</taxon>
        <taxon>Pseudomonadales</taxon>
        <taxon>Pseudomonadaceae</taxon>
        <taxon>Halopseudomonas</taxon>
    </lineage>
</organism>
<keyword evidence="1" id="KW-1133">Transmembrane helix</keyword>
<proteinExistence type="predicted"/>
<accession>A0ABP9ZN63</accession>
<name>A0ABP9ZN63_9GAMM</name>
<comment type="caution">
    <text evidence="2">The sequence shown here is derived from an EMBL/GenBank/DDBJ whole genome shotgun (WGS) entry which is preliminary data.</text>
</comment>
<keyword evidence="1" id="KW-0472">Membrane</keyword>
<gene>
    <name evidence="2" type="ORF">NBRC116187_12610</name>
</gene>
<dbReference type="Proteomes" id="UP001486808">
    <property type="component" value="Unassembled WGS sequence"/>
</dbReference>
<dbReference type="EMBL" id="BAABWD010000001">
    <property type="protein sequence ID" value="GAA6130901.1"/>
    <property type="molecule type" value="Genomic_DNA"/>
</dbReference>
<reference evidence="2 3" key="1">
    <citation type="submission" date="2024-04" db="EMBL/GenBank/DDBJ databases">
        <title>Draft genome sequence of Halopseudomonas sabulinigri NBRC 116187.</title>
        <authorList>
            <person name="Miyakawa T."/>
            <person name="Kusuya Y."/>
            <person name="Miura T."/>
        </authorList>
    </citation>
    <scope>NUCLEOTIDE SEQUENCE [LARGE SCALE GENOMIC DNA]</scope>
    <source>
        <strain evidence="2 3">4NH20-0042</strain>
    </source>
</reference>
<feature type="transmembrane region" description="Helical" evidence="1">
    <location>
        <begin position="38"/>
        <end position="58"/>
    </location>
</feature>
<evidence type="ECO:0000313" key="2">
    <source>
        <dbReference type="EMBL" id="GAA6130901.1"/>
    </source>
</evidence>
<keyword evidence="1" id="KW-0812">Transmembrane</keyword>
<keyword evidence="3" id="KW-1185">Reference proteome</keyword>
<evidence type="ECO:0000313" key="3">
    <source>
        <dbReference type="Proteomes" id="UP001486808"/>
    </source>
</evidence>
<sequence length="514" mass="55962">MPTPANVESTLSRSSPTPDNLFLRSYTQFRQSCSKFRYAVPLLAVVPLLVLFLLTLWFSQVHLQRDIATQADRIGSALARQIASSAAEPLAAGDNLSLNILLAEWNQNPLIAHVSLYSPTNRVIAEAGAKPAAHNRAPGQGRYLAAVLQQDQVAGQIQLVLAAQPLRQPSSNLVKEVLWALVGLALCAGLLAWYWATRLRRDLAAIAQWDTAPSYPAPASRRQDELGEFARTLTLQRGLYPEPEPEPTPVSTVEPAIGVNSTVPEHIEPTGLADDLEAEGGDKPIDEVAEPADNAEEIALGTEDTAESAAEADDQTEATAPSLPHHAMLAVRLGNQEALRRLPRQRLMALLERYREHIQRAAQLYAGHQHTLYDGTSVLLFSPGAENTRDELTHGLCCGELLRVLGHDLQIEIADTGIALHLQLALCHAPGLESISDEALAEHELGQRTLDQLQHSRNLLLVDADLAGAGTLADSAVARRLASQPGIFCIERLLEPYQSMIESQLNKLYNQRQG</sequence>
<feature type="transmembrane region" description="Helical" evidence="1">
    <location>
        <begin position="177"/>
        <end position="196"/>
    </location>
</feature>
<evidence type="ECO:0000256" key="1">
    <source>
        <dbReference type="SAM" id="Phobius"/>
    </source>
</evidence>